<dbReference type="GeneID" id="40745543"/>
<evidence type="ECO:0000313" key="5">
    <source>
        <dbReference type="Proteomes" id="UP000030706"/>
    </source>
</evidence>
<comment type="similarity">
    <text evidence="1">Belongs to the 3-beta-HSD family.</text>
</comment>
<sequence length="379" mass="42267">MSQDNHDDQVRPDVDAGTVLVTGGSGGLGHQIITMFSTMRESSRIHSVDLRAPVKPLESVQYHQTDLTDEIAIRTLFDLVKPAIVIHCASPRYDASMEVMRRINVEGTKLLVDIAKASGTKAFIYTSSASVISDGKTDLKGADESYPLIIGEAQPEYYVNTKALAEMYVLSQNQPTGTPRFLTCALRPSGIFGVGDSWVVPGILEAYHRGQTWVQLGDNTNLFEFTENTNVAYAHVLATAALVAAYAKDNTTVAEDKVDGEAFFITNDEPVYFWDFTRTIWKYAGDTTKPEHICVVPRSWAMGVAFVLEWVYWALWLGNPPLTRTKVRLSCMTRYYSITKAKQRLGYKPVVGMREGLRRAVEDCLRREIGLTKGHLKQQ</sequence>
<dbReference type="RefSeq" id="XP_029755015.1">
    <property type="nucleotide sequence ID" value="XM_029903237.1"/>
</dbReference>
<dbReference type="PANTHER" id="PTHR43245">
    <property type="entry name" value="BIFUNCTIONAL POLYMYXIN RESISTANCE PROTEIN ARNA"/>
    <property type="match status" value="1"/>
</dbReference>
<evidence type="ECO:0000313" key="4">
    <source>
        <dbReference type="EMBL" id="KEQ78828.1"/>
    </source>
</evidence>
<name>A0A074X083_AURPU</name>
<dbReference type="GO" id="GO:0006694">
    <property type="term" value="P:steroid biosynthetic process"/>
    <property type="evidence" value="ECO:0007669"/>
    <property type="project" value="InterPro"/>
</dbReference>
<dbReference type="InterPro" id="IPR002225">
    <property type="entry name" value="3Beta_OHSteriod_DH/Estase"/>
</dbReference>
<accession>A0A074X083</accession>
<evidence type="ECO:0000256" key="1">
    <source>
        <dbReference type="ARBA" id="ARBA00009219"/>
    </source>
</evidence>
<reference evidence="4 5" key="1">
    <citation type="journal article" date="2014" name="BMC Genomics">
        <title>Genome sequencing of four Aureobasidium pullulans varieties: biotechnological potential, stress tolerance, and description of new species.</title>
        <authorList>
            <person name="Gostin Ar C."/>
            <person name="Ohm R.A."/>
            <person name="Kogej T."/>
            <person name="Sonjak S."/>
            <person name="Turk M."/>
            <person name="Zajc J."/>
            <person name="Zalar P."/>
            <person name="Grube M."/>
            <person name="Sun H."/>
            <person name="Han J."/>
            <person name="Sharma A."/>
            <person name="Chiniquy J."/>
            <person name="Ngan C.Y."/>
            <person name="Lipzen A."/>
            <person name="Barry K."/>
            <person name="Grigoriev I.V."/>
            <person name="Gunde-Cimerman N."/>
        </authorList>
    </citation>
    <scope>NUCLEOTIDE SEQUENCE [LARGE SCALE GENOMIC DNA]</scope>
    <source>
        <strain evidence="4 5">EXF-150</strain>
    </source>
</reference>
<dbReference type="AlphaFoldDB" id="A0A074X083"/>
<dbReference type="HOGENOM" id="CLU_007383_6_8_1"/>
<evidence type="ECO:0000256" key="2">
    <source>
        <dbReference type="ARBA" id="ARBA00023002"/>
    </source>
</evidence>
<dbReference type="STRING" id="1043002.A0A074X083"/>
<dbReference type="SUPFAM" id="SSF51735">
    <property type="entry name" value="NAD(P)-binding Rossmann-fold domains"/>
    <property type="match status" value="1"/>
</dbReference>
<dbReference type="EMBL" id="KL585013">
    <property type="protein sequence ID" value="KEQ78828.1"/>
    <property type="molecule type" value="Genomic_DNA"/>
</dbReference>
<protein>
    <submittedName>
        <fullName evidence="4">NAD(P)-binding protein</fullName>
    </submittedName>
</protein>
<evidence type="ECO:0000259" key="3">
    <source>
        <dbReference type="Pfam" id="PF01073"/>
    </source>
</evidence>
<dbReference type="PANTHER" id="PTHR43245:SF51">
    <property type="entry name" value="SHORT CHAIN DEHYDROGENASE_REDUCTASE FAMILY 42E, MEMBER 2"/>
    <property type="match status" value="1"/>
</dbReference>
<dbReference type="InterPro" id="IPR050177">
    <property type="entry name" value="Lipid_A_modif_metabolic_enz"/>
</dbReference>
<dbReference type="InterPro" id="IPR036291">
    <property type="entry name" value="NAD(P)-bd_dom_sf"/>
</dbReference>
<organism evidence="4 5">
    <name type="scientific">Aureobasidium pullulans EXF-150</name>
    <dbReference type="NCBI Taxonomy" id="1043002"/>
    <lineage>
        <taxon>Eukaryota</taxon>
        <taxon>Fungi</taxon>
        <taxon>Dikarya</taxon>
        <taxon>Ascomycota</taxon>
        <taxon>Pezizomycotina</taxon>
        <taxon>Dothideomycetes</taxon>
        <taxon>Dothideomycetidae</taxon>
        <taxon>Dothideales</taxon>
        <taxon>Saccotheciaceae</taxon>
        <taxon>Aureobasidium</taxon>
    </lineage>
</organism>
<dbReference type="OrthoDB" id="10058185at2759"/>
<dbReference type="Gene3D" id="3.40.50.720">
    <property type="entry name" value="NAD(P)-binding Rossmann-like Domain"/>
    <property type="match status" value="1"/>
</dbReference>
<dbReference type="GO" id="GO:0016616">
    <property type="term" value="F:oxidoreductase activity, acting on the CH-OH group of donors, NAD or NADP as acceptor"/>
    <property type="evidence" value="ECO:0007669"/>
    <property type="project" value="InterPro"/>
</dbReference>
<feature type="domain" description="3-beta hydroxysteroid dehydrogenase/isomerase" evidence="3">
    <location>
        <begin position="20"/>
        <end position="287"/>
    </location>
</feature>
<dbReference type="Proteomes" id="UP000030706">
    <property type="component" value="Unassembled WGS sequence"/>
</dbReference>
<keyword evidence="2" id="KW-0560">Oxidoreductase</keyword>
<dbReference type="Pfam" id="PF01073">
    <property type="entry name" value="3Beta_HSD"/>
    <property type="match status" value="1"/>
</dbReference>
<proteinExistence type="inferred from homology"/>
<gene>
    <name evidence="4" type="ORF">M438DRAFT_329190</name>
</gene>
<keyword evidence="5" id="KW-1185">Reference proteome</keyword>